<accession>A0AAW1XRY1</accession>
<reference evidence="1 2" key="1">
    <citation type="journal article" date="2023" name="G3 (Bethesda)">
        <title>A chromosome-length genome assembly and annotation of blackberry (Rubus argutus, cv. 'Hillquist').</title>
        <authorList>
            <person name="Bruna T."/>
            <person name="Aryal R."/>
            <person name="Dudchenko O."/>
            <person name="Sargent D.J."/>
            <person name="Mead D."/>
            <person name="Buti M."/>
            <person name="Cavallini A."/>
            <person name="Hytonen T."/>
            <person name="Andres J."/>
            <person name="Pham M."/>
            <person name="Weisz D."/>
            <person name="Mascagni F."/>
            <person name="Usai G."/>
            <person name="Natali L."/>
            <person name="Bassil N."/>
            <person name="Fernandez G.E."/>
            <person name="Lomsadze A."/>
            <person name="Armour M."/>
            <person name="Olukolu B."/>
            <person name="Poorten T."/>
            <person name="Britton C."/>
            <person name="Davik J."/>
            <person name="Ashrafi H."/>
            <person name="Aiden E.L."/>
            <person name="Borodovsky M."/>
            <person name="Worthington M."/>
        </authorList>
    </citation>
    <scope>NUCLEOTIDE SEQUENCE [LARGE SCALE GENOMIC DNA]</scope>
    <source>
        <strain evidence="1">PI 553951</strain>
    </source>
</reference>
<name>A0AAW1XRY1_RUBAR</name>
<organism evidence="1 2">
    <name type="scientific">Rubus argutus</name>
    <name type="common">Southern blackberry</name>
    <dbReference type="NCBI Taxonomy" id="59490"/>
    <lineage>
        <taxon>Eukaryota</taxon>
        <taxon>Viridiplantae</taxon>
        <taxon>Streptophyta</taxon>
        <taxon>Embryophyta</taxon>
        <taxon>Tracheophyta</taxon>
        <taxon>Spermatophyta</taxon>
        <taxon>Magnoliopsida</taxon>
        <taxon>eudicotyledons</taxon>
        <taxon>Gunneridae</taxon>
        <taxon>Pentapetalae</taxon>
        <taxon>rosids</taxon>
        <taxon>fabids</taxon>
        <taxon>Rosales</taxon>
        <taxon>Rosaceae</taxon>
        <taxon>Rosoideae</taxon>
        <taxon>Rosoideae incertae sedis</taxon>
        <taxon>Rubus</taxon>
    </lineage>
</organism>
<dbReference type="EMBL" id="JBEDUW010000003">
    <property type="protein sequence ID" value="KAK9939530.1"/>
    <property type="molecule type" value="Genomic_DNA"/>
</dbReference>
<dbReference type="AlphaFoldDB" id="A0AAW1XRY1"/>
<proteinExistence type="predicted"/>
<protein>
    <submittedName>
        <fullName evidence="1">Uncharacterized protein</fullName>
    </submittedName>
</protein>
<evidence type="ECO:0000313" key="2">
    <source>
        <dbReference type="Proteomes" id="UP001457282"/>
    </source>
</evidence>
<evidence type="ECO:0000313" key="1">
    <source>
        <dbReference type="EMBL" id="KAK9939530.1"/>
    </source>
</evidence>
<comment type="caution">
    <text evidence="1">The sequence shown here is derived from an EMBL/GenBank/DDBJ whole genome shotgun (WGS) entry which is preliminary data.</text>
</comment>
<gene>
    <name evidence="1" type="ORF">M0R45_016224</name>
</gene>
<sequence>MSTAWVVGVDWASRRHRVCGDSEFAIVDGIAVDNLSFQGSTGLVMDDLARGRAVTAVAGVVDLGRLRFDNC</sequence>
<keyword evidence="2" id="KW-1185">Reference proteome</keyword>
<dbReference type="Proteomes" id="UP001457282">
    <property type="component" value="Unassembled WGS sequence"/>
</dbReference>